<evidence type="ECO:0000313" key="1">
    <source>
        <dbReference type="EMBL" id="MFC5528369.1"/>
    </source>
</evidence>
<accession>A0ABW0QZJ3</accession>
<gene>
    <name evidence="1" type="ORF">ACFPQ4_02750</name>
</gene>
<name>A0ABW0QZJ3_9BACL</name>
<dbReference type="EMBL" id="JBHSNC010000010">
    <property type="protein sequence ID" value="MFC5528369.1"/>
    <property type="molecule type" value="Genomic_DNA"/>
</dbReference>
<keyword evidence="2" id="KW-1185">Reference proteome</keyword>
<reference evidence="2" key="1">
    <citation type="journal article" date="2019" name="Int. J. Syst. Evol. Microbiol.">
        <title>The Global Catalogue of Microorganisms (GCM) 10K type strain sequencing project: providing services to taxonomists for standard genome sequencing and annotation.</title>
        <authorList>
            <consortium name="The Broad Institute Genomics Platform"/>
            <consortium name="The Broad Institute Genome Sequencing Center for Infectious Disease"/>
            <person name="Wu L."/>
            <person name="Ma J."/>
        </authorList>
    </citation>
    <scope>NUCLEOTIDE SEQUENCE [LARGE SCALE GENOMIC DNA]</scope>
    <source>
        <strain evidence="2">CGMCC 1.18578</strain>
    </source>
</reference>
<comment type="caution">
    <text evidence="1">The sequence shown here is derived from an EMBL/GenBank/DDBJ whole genome shotgun (WGS) entry which is preliminary data.</text>
</comment>
<protein>
    <submittedName>
        <fullName evidence="1">Uncharacterized protein</fullName>
    </submittedName>
</protein>
<sequence>MNVVKLDWFKTAIERGDGCSSSYKVIDISDPSMTQDEFNKLFETGFRQSYSDVLICSMHYSPRVFKFFVVERVVDSAPKFENVASEKIFHMVPDDVEVTMEYLNSTKFLKEDPIFDLTVLELDRSSTKDEMFSLGETYIRDGNYSKVVIYNPKEPKQWGAFYADDECGVQEVVWSFSWGDEEKEVLKI</sequence>
<proteinExistence type="predicted"/>
<dbReference type="Proteomes" id="UP001596108">
    <property type="component" value="Unassembled WGS sequence"/>
</dbReference>
<evidence type="ECO:0000313" key="2">
    <source>
        <dbReference type="Proteomes" id="UP001596108"/>
    </source>
</evidence>
<dbReference type="RefSeq" id="WP_378110202.1">
    <property type="nucleotide sequence ID" value="NZ_JBHSNC010000010.1"/>
</dbReference>
<organism evidence="1 2">
    <name type="scientific">Cohnella yongneupensis</name>
    <dbReference type="NCBI Taxonomy" id="425006"/>
    <lineage>
        <taxon>Bacteria</taxon>
        <taxon>Bacillati</taxon>
        <taxon>Bacillota</taxon>
        <taxon>Bacilli</taxon>
        <taxon>Bacillales</taxon>
        <taxon>Paenibacillaceae</taxon>
        <taxon>Cohnella</taxon>
    </lineage>
</organism>